<organism evidence="6">
    <name type="scientific">marine sediment metagenome</name>
    <dbReference type="NCBI Taxonomy" id="412755"/>
    <lineage>
        <taxon>unclassified sequences</taxon>
        <taxon>metagenomes</taxon>
        <taxon>ecological metagenomes</taxon>
    </lineage>
</organism>
<comment type="caution">
    <text evidence="6">The sequence shown here is derived from an EMBL/GenBank/DDBJ whole genome shotgun (WGS) entry which is preliminary data.</text>
</comment>
<sequence length="196" mass="21967">VATGFDLMPNERIKEYVNDPDVVNGLEFERLLCPSGPTNGLPVRPSDWIIPKEVAFISCAGSRDPEHGVAYCSKVCCMYLVKQAMIYKHAVPDGQAYIFYIDIRSDGKGYEEFVQRAKEEDNVIYIRGKVSKVARENGKLKVWGVDTLTGEQVELSTDMVVLATSIVPSEGSQELAKKLRLSTDQYGWLQEAHIYI</sequence>
<evidence type="ECO:0000313" key="6">
    <source>
        <dbReference type="EMBL" id="GAI02411.1"/>
    </source>
</evidence>
<name>X1L968_9ZZZZ</name>
<proteinExistence type="predicted"/>
<evidence type="ECO:0000256" key="3">
    <source>
        <dbReference type="ARBA" id="ARBA00023002"/>
    </source>
</evidence>
<protein>
    <recommendedName>
        <fullName evidence="7">FAD/NAD(P)-binding domain-containing protein</fullName>
    </recommendedName>
</protein>
<keyword evidence="1" id="KW-0004">4Fe-4S</keyword>
<evidence type="ECO:0000256" key="5">
    <source>
        <dbReference type="ARBA" id="ARBA00023014"/>
    </source>
</evidence>
<accession>X1L968</accession>
<keyword evidence="5" id="KW-0411">Iron-sulfur</keyword>
<feature type="non-terminal residue" evidence="6">
    <location>
        <position position="1"/>
    </location>
</feature>
<evidence type="ECO:0000256" key="2">
    <source>
        <dbReference type="ARBA" id="ARBA00022723"/>
    </source>
</evidence>
<dbReference type="GO" id="GO:0046872">
    <property type="term" value="F:metal ion binding"/>
    <property type="evidence" value="ECO:0007669"/>
    <property type="project" value="UniProtKB-KW"/>
</dbReference>
<dbReference type="Gene3D" id="3.50.50.60">
    <property type="entry name" value="FAD/NAD(P)-binding domain"/>
    <property type="match status" value="1"/>
</dbReference>
<dbReference type="AlphaFoldDB" id="X1L968"/>
<dbReference type="GO" id="GO:0051539">
    <property type="term" value="F:4 iron, 4 sulfur cluster binding"/>
    <property type="evidence" value="ECO:0007669"/>
    <property type="project" value="UniProtKB-KW"/>
</dbReference>
<evidence type="ECO:0008006" key="7">
    <source>
        <dbReference type="Google" id="ProtNLM"/>
    </source>
</evidence>
<evidence type="ECO:0000256" key="4">
    <source>
        <dbReference type="ARBA" id="ARBA00023004"/>
    </source>
</evidence>
<dbReference type="PANTHER" id="PTHR43498">
    <property type="entry name" value="FERREDOXIN:COB-COM HETERODISULFIDE REDUCTASE SUBUNIT A"/>
    <property type="match status" value="1"/>
</dbReference>
<keyword evidence="2" id="KW-0479">Metal-binding</keyword>
<keyword evidence="4" id="KW-0408">Iron</keyword>
<dbReference type="EMBL" id="BARV01012165">
    <property type="protein sequence ID" value="GAI02411.1"/>
    <property type="molecule type" value="Genomic_DNA"/>
</dbReference>
<dbReference type="PANTHER" id="PTHR43498:SF1">
    <property type="entry name" value="COB--COM HETERODISULFIDE REDUCTASE IRON-SULFUR SUBUNIT A"/>
    <property type="match status" value="1"/>
</dbReference>
<keyword evidence="3" id="KW-0560">Oxidoreductase</keyword>
<gene>
    <name evidence="6" type="ORF">S06H3_22670</name>
</gene>
<dbReference type="GO" id="GO:0016491">
    <property type="term" value="F:oxidoreductase activity"/>
    <property type="evidence" value="ECO:0007669"/>
    <property type="project" value="UniProtKB-KW"/>
</dbReference>
<dbReference type="InterPro" id="IPR039650">
    <property type="entry name" value="HdrA-like"/>
</dbReference>
<evidence type="ECO:0000256" key="1">
    <source>
        <dbReference type="ARBA" id="ARBA00022485"/>
    </source>
</evidence>
<dbReference type="SUPFAM" id="SSF51905">
    <property type="entry name" value="FAD/NAD(P)-binding domain"/>
    <property type="match status" value="1"/>
</dbReference>
<dbReference type="InterPro" id="IPR036188">
    <property type="entry name" value="FAD/NAD-bd_sf"/>
</dbReference>
<reference evidence="6" key="1">
    <citation type="journal article" date="2014" name="Front. Microbiol.">
        <title>High frequency of phylogenetically diverse reductive dehalogenase-homologous genes in deep subseafloor sedimentary metagenomes.</title>
        <authorList>
            <person name="Kawai M."/>
            <person name="Futagami T."/>
            <person name="Toyoda A."/>
            <person name="Takaki Y."/>
            <person name="Nishi S."/>
            <person name="Hori S."/>
            <person name="Arai W."/>
            <person name="Tsubouchi T."/>
            <person name="Morono Y."/>
            <person name="Uchiyama I."/>
            <person name="Ito T."/>
            <person name="Fujiyama A."/>
            <person name="Inagaki F."/>
            <person name="Takami H."/>
        </authorList>
    </citation>
    <scope>NUCLEOTIDE SEQUENCE</scope>
    <source>
        <strain evidence="6">Expedition CK06-06</strain>
    </source>
</reference>